<comment type="caution">
    <text evidence="3">The sequence shown here is derived from an EMBL/GenBank/DDBJ whole genome shotgun (WGS) entry which is preliminary data.</text>
</comment>
<dbReference type="SUPFAM" id="SSF52402">
    <property type="entry name" value="Adenine nucleotide alpha hydrolases-like"/>
    <property type="match status" value="2"/>
</dbReference>
<reference evidence="3 4" key="1">
    <citation type="submission" date="2020-04" db="EMBL/GenBank/DDBJ databases">
        <title>MicrobeNet Type strains.</title>
        <authorList>
            <person name="Nicholson A.C."/>
        </authorList>
    </citation>
    <scope>NUCLEOTIDE SEQUENCE [LARGE SCALE GENOMIC DNA]</scope>
    <source>
        <strain evidence="3 4">ATCC BAA-788</strain>
    </source>
</reference>
<keyword evidence="4" id="KW-1185">Reference proteome</keyword>
<dbReference type="EMBL" id="JAAXOX010000003">
    <property type="protein sequence ID" value="NKY22650.1"/>
    <property type="molecule type" value="Genomic_DNA"/>
</dbReference>
<evidence type="ECO:0000259" key="2">
    <source>
        <dbReference type="Pfam" id="PF00582"/>
    </source>
</evidence>
<organism evidence="3 4">
    <name type="scientific">Cellulomonas denverensis</name>
    <dbReference type="NCBI Taxonomy" id="264297"/>
    <lineage>
        <taxon>Bacteria</taxon>
        <taxon>Bacillati</taxon>
        <taxon>Actinomycetota</taxon>
        <taxon>Actinomycetes</taxon>
        <taxon>Micrococcales</taxon>
        <taxon>Cellulomonadaceae</taxon>
        <taxon>Cellulomonas</taxon>
    </lineage>
</organism>
<dbReference type="RefSeq" id="WP_168629766.1">
    <property type="nucleotide sequence ID" value="NZ_BONL01000004.1"/>
</dbReference>
<dbReference type="Proteomes" id="UP000581206">
    <property type="component" value="Unassembled WGS sequence"/>
</dbReference>
<feature type="domain" description="UspA" evidence="2">
    <location>
        <begin position="149"/>
        <end position="286"/>
    </location>
</feature>
<dbReference type="PRINTS" id="PR01438">
    <property type="entry name" value="UNVRSLSTRESS"/>
</dbReference>
<sequence length="316" mass="32352">MGNAMVVGYDGSTESATAVRWAAAWARDRHRPLEVVHAWGFAGQPNGGAGDGWLGRQVLDQVREVPEEGARIAAEAAPGLEVTPVLDHGSPVAVLAARGAHAPMVVLGRHGAGQSAGPLLGSVTSGVLHQAPTAVAVVPEDATAGGAGPVVVGFDGSPASFIALEEGRSAAEATGVELQVLVAWTPTAQGTTPTLTGLAALTADGARQAAEQVAGRARRWCQTRPELDTAVRLVEGRAKDVLIRRSVDASLVVVGSRGRGGFVSLVLGSVSRAVVHRGHSPVLVTRDPEAVQRALSAMELPAQRVDTPADGVRVQP</sequence>
<name>A0A7X6KV42_9CELL</name>
<dbReference type="PANTHER" id="PTHR46553">
    <property type="entry name" value="ADENINE NUCLEOTIDE ALPHA HYDROLASES-LIKE SUPERFAMILY PROTEIN"/>
    <property type="match status" value="1"/>
</dbReference>
<feature type="domain" description="UspA" evidence="2">
    <location>
        <begin position="5"/>
        <end position="139"/>
    </location>
</feature>
<accession>A0A7X6KV42</accession>
<gene>
    <name evidence="3" type="ORF">HGA03_08220</name>
</gene>
<dbReference type="InterPro" id="IPR006015">
    <property type="entry name" value="Universal_stress_UspA"/>
</dbReference>
<dbReference type="Gene3D" id="3.40.50.620">
    <property type="entry name" value="HUPs"/>
    <property type="match status" value="2"/>
</dbReference>
<dbReference type="AlphaFoldDB" id="A0A7X6KV42"/>
<dbReference type="PANTHER" id="PTHR46553:SF3">
    <property type="entry name" value="ADENINE NUCLEOTIDE ALPHA HYDROLASES-LIKE SUPERFAMILY PROTEIN"/>
    <property type="match status" value="1"/>
</dbReference>
<dbReference type="Pfam" id="PF00582">
    <property type="entry name" value="Usp"/>
    <property type="match status" value="2"/>
</dbReference>
<comment type="similarity">
    <text evidence="1">Belongs to the universal stress protein A family.</text>
</comment>
<dbReference type="InterPro" id="IPR014729">
    <property type="entry name" value="Rossmann-like_a/b/a_fold"/>
</dbReference>
<proteinExistence type="inferred from homology"/>
<protein>
    <submittedName>
        <fullName evidence="3">Universal stress protein</fullName>
    </submittedName>
</protein>
<evidence type="ECO:0000313" key="3">
    <source>
        <dbReference type="EMBL" id="NKY22650.1"/>
    </source>
</evidence>
<evidence type="ECO:0000313" key="4">
    <source>
        <dbReference type="Proteomes" id="UP000581206"/>
    </source>
</evidence>
<dbReference type="InterPro" id="IPR006016">
    <property type="entry name" value="UspA"/>
</dbReference>
<evidence type="ECO:0000256" key="1">
    <source>
        <dbReference type="ARBA" id="ARBA00008791"/>
    </source>
</evidence>